<sequence length="80" mass="9189">MWNQSCMFPMYDLLKEELQVEIKELNQGCIATLSVPLSDLLLAENLTREGWVQLHSPKPPAAIKPRLEIRVSERHPPHNS</sequence>
<gene>
    <name evidence="1" type="ORF">XELAEV_18010600mg</name>
</gene>
<reference evidence="2" key="1">
    <citation type="journal article" date="2016" name="Nature">
        <title>Genome evolution in the allotetraploid frog Xenopus laevis.</title>
        <authorList>
            <person name="Session A.M."/>
            <person name="Uno Y."/>
            <person name="Kwon T."/>
            <person name="Chapman J.A."/>
            <person name="Toyoda A."/>
            <person name="Takahashi S."/>
            <person name="Fukui A."/>
            <person name="Hikosaka A."/>
            <person name="Suzuki A."/>
            <person name="Kondo M."/>
            <person name="van Heeringen S.J."/>
            <person name="Quigley I."/>
            <person name="Heinz S."/>
            <person name="Ogino H."/>
            <person name="Ochi H."/>
            <person name="Hellsten U."/>
            <person name="Lyons J.B."/>
            <person name="Simakov O."/>
            <person name="Putnam N."/>
            <person name="Stites J."/>
            <person name="Kuroki Y."/>
            <person name="Tanaka T."/>
            <person name="Michiue T."/>
            <person name="Watanabe M."/>
            <person name="Bogdanovic O."/>
            <person name="Lister R."/>
            <person name="Georgiou G."/>
            <person name="Paranjpe S.S."/>
            <person name="van Kruijsbergen I."/>
            <person name="Shu S."/>
            <person name="Carlson J."/>
            <person name="Kinoshita T."/>
            <person name="Ohta Y."/>
            <person name="Mawaribuchi S."/>
            <person name="Jenkins J."/>
            <person name="Grimwood J."/>
            <person name="Schmutz J."/>
            <person name="Mitros T."/>
            <person name="Mozaffari S.V."/>
            <person name="Suzuki Y."/>
            <person name="Haramoto Y."/>
            <person name="Yamamoto T.S."/>
            <person name="Takagi C."/>
            <person name="Heald R."/>
            <person name="Miller K."/>
            <person name="Haudenschild C."/>
            <person name="Kitzman J."/>
            <person name="Nakayama T."/>
            <person name="Izutsu Y."/>
            <person name="Robert J."/>
            <person name="Fortriede J."/>
            <person name="Burns K."/>
            <person name="Lotay V."/>
            <person name="Karimi K."/>
            <person name="Yasuoka Y."/>
            <person name="Dichmann D.S."/>
            <person name="Flajnik M.F."/>
            <person name="Houston D.W."/>
            <person name="Shendure J."/>
            <person name="DuPasquier L."/>
            <person name="Vize P.D."/>
            <person name="Zorn A.M."/>
            <person name="Ito M."/>
            <person name="Marcotte E.M."/>
            <person name="Wallingford J.B."/>
            <person name="Ito Y."/>
            <person name="Asashima M."/>
            <person name="Ueno N."/>
            <person name="Matsuda Y."/>
            <person name="Veenstra G.J."/>
            <person name="Fujiyama A."/>
            <person name="Harland R.M."/>
            <person name="Taira M."/>
            <person name="Rokhsar D.S."/>
        </authorList>
    </citation>
    <scope>NUCLEOTIDE SEQUENCE [LARGE SCALE GENOMIC DNA]</scope>
    <source>
        <strain evidence="2">J</strain>
    </source>
</reference>
<evidence type="ECO:0000313" key="2">
    <source>
        <dbReference type="Proteomes" id="UP000694892"/>
    </source>
</evidence>
<dbReference type="InterPro" id="IPR035892">
    <property type="entry name" value="C2_domain_sf"/>
</dbReference>
<dbReference type="EMBL" id="CM004467">
    <property type="protein sequence ID" value="OCT98368.1"/>
    <property type="molecule type" value="Genomic_DNA"/>
</dbReference>
<dbReference type="AlphaFoldDB" id="A0A974DUT3"/>
<dbReference type="Gene3D" id="2.60.40.150">
    <property type="entry name" value="C2 domain"/>
    <property type="match status" value="1"/>
</dbReference>
<dbReference type="SUPFAM" id="SSF49562">
    <property type="entry name" value="C2 domain (Calcium/lipid-binding domain, CaLB)"/>
    <property type="match status" value="1"/>
</dbReference>
<evidence type="ECO:0000313" key="1">
    <source>
        <dbReference type="EMBL" id="OCT98368.1"/>
    </source>
</evidence>
<dbReference type="Proteomes" id="UP000694892">
    <property type="component" value="Chromosome 1S"/>
</dbReference>
<accession>A0A974DUT3</accession>
<name>A0A974DUT3_XENLA</name>
<proteinExistence type="predicted"/>
<protein>
    <submittedName>
        <fullName evidence="1">Uncharacterized protein</fullName>
    </submittedName>
</protein>
<organism evidence="1 2">
    <name type="scientific">Xenopus laevis</name>
    <name type="common">African clawed frog</name>
    <dbReference type="NCBI Taxonomy" id="8355"/>
    <lineage>
        <taxon>Eukaryota</taxon>
        <taxon>Metazoa</taxon>
        <taxon>Chordata</taxon>
        <taxon>Craniata</taxon>
        <taxon>Vertebrata</taxon>
        <taxon>Euteleostomi</taxon>
        <taxon>Amphibia</taxon>
        <taxon>Batrachia</taxon>
        <taxon>Anura</taxon>
        <taxon>Pipoidea</taxon>
        <taxon>Pipidae</taxon>
        <taxon>Xenopodinae</taxon>
        <taxon>Xenopus</taxon>
        <taxon>Xenopus</taxon>
    </lineage>
</organism>